<dbReference type="CDD" id="cd01392">
    <property type="entry name" value="HTH_LacI"/>
    <property type="match status" value="1"/>
</dbReference>
<dbReference type="PANTHER" id="PTHR30146:SF136">
    <property type="entry name" value="NTD BIOSYNTHESIS OPERON REGULATOR NTDR"/>
    <property type="match status" value="1"/>
</dbReference>
<evidence type="ECO:0000256" key="3">
    <source>
        <dbReference type="ARBA" id="ARBA00023163"/>
    </source>
</evidence>
<dbReference type="Gene3D" id="3.40.50.2300">
    <property type="match status" value="2"/>
</dbReference>
<dbReference type="PATRIC" id="fig|1590.142.peg.2153"/>
<proteinExistence type="predicted"/>
<evidence type="ECO:0000259" key="4">
    <source>
        <dbReference type="PROSITE" id="PS50932"/>
    </source>
</evidence>
<dbReference type="GO" id="GO:0003700">
    <property type="term" value="F:DNA-binding transcription factor activity"/>
    <property type="evidence" value="ECO:0007669"/>
    <property type="project" value="TreeGrafter"/>
</dbReference>
<evidence type="ECO:0000256" key="2">
    <source>
        <dbReference type="ARBA" id="ARBA00023125"/>
    </source>
</evidence>
<protein>
    <submittedName>
        <fullName evidence="5">Maltose operon transcriptional repressor MalR LacI family</fullName>
    </submittedName>
    <submittedName>
        <fullName evidence="7">Putative HTH-type transcriptional regulator YvdE</fullName>
    </submittedName>
</protein>
<sequence>MATISDVAKLAGLSVSTVSRVINNSPHVSSKKRNLVKAAMTELGYVPRPAARQLRGSKTNTIAVTIPRIVNPFFAYLVDAIERVLDEQGYSTLIVQTFGRPEEEVTALNLLKNQQVDGVILCSIENSWAVIGAYQKYGKIVLVNEYLKEKDVPVIRSNQYKGFYMATSFLYDQGYRKIAYATGRKNIVITERGEDFDSDRFAGFQDSLNEHQLRFNRQWLFTGAHTFEDGRKILQQILTLNVRPDVLIAGSDEVAMGVVQEAERCKINVPSAIGVLGVDDQPMSANLKIPLSTVQQPVKRMGQAAAEVMLKQISGTETSTETVFELKVIKRASA</sequence>
<evidence type="ECO:0000313" key="10">
    <source>
        <dbReference type="Proteomes" id="UP000094892"/>
    </source>
</evidence>
<evidence type="ECO:0000313" key="8">
    <source>
        <dbReference type="Proteomes" id="UP000076872"/>
    </source>
</evidence>
<gene>
    <name evidence="7" type="ORF">LPJSA22_02165</name>
    <name evidence="6" type="ORF">NAB2_0646</name>
    <name evidence="5" type="ORF">Nizo2260_3096</name>
</gene>
<name>A0A0G9FE03_LACPN</name>
<evidence type="ECO:0000313" key="6">
    <source>
        <dbReference type="EMBL" id="KZV05470.1"/>
    </source>
</evidence>
<dbReference type="PANTHER" id="PTHR30146">
    <property type="entry name" value="LACI-RELATED TRANSCRIPTIONAL REPRESSOR"/>
    <property type="match status" value="1"/>
</dbReference>
<dbReference type="RefSeq" id="WP_003641465.1">
    <property type="nucleotide sequence ID" value="NZ_AP028145.1"/>
</dbReference>
<evidence type="ECO:0000256" key="1">
    <source>
        <dbReference type="ARBA" id="ARBA00023015"/>
    </source>
</evidence>
<dbReference type="InterPro" id="IPR010982">
    <property type="entry name" value="Lambda_DNA-bd_dom_sf"/>
</dbReference>
<dbReference type="SUPFAM" id="SSF47413">
    <property type="entry name" value="lambda repressor-like DNA-binding domains"/>
    <property type="match status" value="1"/>
</dbReference>
<reference evidence="8 9" key="1">
    <citation type="submission" date="2016-03" db="EMBL/GenBank/DDBJ databases">
        <title>Comparative genomics of 54 Lactobacillus plantarum strains reveals genomic uncoupling from niche constraints.</title>
        <authorList>
            <person name="Martino M.E."/>
        </authorList>
    </citation>
    <scope>NUCLEOTIDE SEQUENCE [LARGE SCALE GENOMIC DNA]</scope>
    <source>
        <strain evidence="6 8">NAB2</strain>
        <strain evidence="5 9">Nizo2260</strain>
    </source>
</reference>
<keyword evidence="1" id="KW-0805">Transcription regulation</keyword>
<dbReference type="GeneID" id="77215717"/>
<dbReference type="SUPFAM" id="SSF53822">
    <property type="entry name" value="Periplasmic binding protein-like I"/>
    <property type="match status" value="1"/>
</dbReference>
<dbReference type="PROSITE" id="PS50932">
    <property type="entry name" value="HTH_LACI_2"/>
    <property type="match status" value="1"/>
</dbReference>
<keyword evidence="2" id="KW-0238">DNA-binding</keyword>
<dbReference type="PRINTS" id="PR00036">
    <property type="entry name" value="HTHLACI"/>
</dbReference>
<dbReference type="AlphaFoldDB" id="A0A0G9FE03"/>
<dbReference type="CDD" id="cd06286">
    <property type="entry name" value="PBP1_CcpB-like"/>
    <property type="match status" value="1"/>
</dbReference>
<evidence type="ECO:0000313" key="5">
    <source>
        <dbReference type="EMBL" id="KZU01372.1"/>
    </source>
</evidence>
<evidence type="ECO:0000313" key="7">
    <source>
        <dbReference type="EMBL" id="ODO62160.1"/>
    </source>
</evidence>
<reference evidence="7 10" key="2">
    <citation type="submission" date="2016-08" db="EMBL/GenBank/DDBJ databases">
        <title>Genome sequencing of Lactobacillus plantarum JSA22, isolated from fermented soybean paste.</title>
        <authorList>
            <person name="Choi H.S."/>
        </authorList>
    </citation>
    <scope>NUCLEOTIDE SEQUENCE [LARGE SCALE GENOMIC DNA]</scope>
    <source>
        <strain evidence="7 10">JSA22</strain>
    </source>
</reference>
<dbReference type="InterPro" id="IPR028082">
    <property type="entry name" value="Peripla_BP_I"/>
</dbReference>
<keyword evidence="3" id="KW-0804">Transcription</keyword>
<dbReference type="Pfam" id="PF00356">
    <property type="entry name" value="LacI"/>
    <property type="match status" value="1"/>
</dbReference>
<dbReference type="GO" id="GO:0000976">
    <property type="term" value="F:transcription cis-regulatory region binding"/>
    <property type="evidence" value="ECO:0007669"/>
    <property type="project" value="TreeGrafter"/>
</dbReference>
<dbReference type="Proteomes" id="UP000076872">
    <property type="component" value="Unassembled WGS sequence"/>
</dbReference>
<evidence type="ECO:0000313" key="9">
    <source>
        <dbReference type="Proteomes" id="UP000076989"/>
    </source>
</evidence>
<organism evidence="7 10">
    <name type="scientific">Lactiplantibacillus plantarum</name>
    <name type="common">Lactobacillus plantarum</name>
    <dbReference type="NCBI Taxonomy" id="1590"/>
    <lineage>
        <taxon>Bacteria</taxon>
        <taxon>Bacillati</taxon>
        <taxon>Bacillota</taxon>
        <taxon>Bacilli</taxon>
        <taxon>Lactobacillales</taxon>
        <taxon>Lactobacillaceae</taxon>
        <taxon>Lactiplantibacillus</taxon>
    </lineage>
</organism>
<dbReference type="Proteomes" id="UP000094892">
    <property type="component" value="Unassembled WGS sequence"/>
</dbReference>
<comment type="caution">
    <text evidence="7">The sequence shown here is derived from an EMBL/GenBank/DDBJ whole genome shotgun (WGS) entry which is preliminary data.</text>
</comment>
<dbReference type="EMBL" id="MCOL01000001">
    <property type="protein sequence ID" value="ODO62160.1"/>
    <property type="molecule type" value="Genomic_DNA"/>
</dbReference>
<dbReference type="Pfam" id="PF00532">
    <property type="entry name" value="Peripla_BP_1"/>
    <property type="match status" value="1"/>
</dbReference>
<dbReference type="EMBL" id="LUXO01000013">
    <property type="protein sequence ID" value="KZV05470.1"/>
    <property type="molecule type" value="Genomic_DNA"/>
</dbReference>
<dbReference type="EMBL" id="LUWI01000041">
    <property type="protein sequence ID" value="KZU01372.1"/>
    <property type="molecule type" value="Genomic_DNA"/>
</dbReference>
<dbReference type="InterPro" id="IPR000843">
    <property type="entry name" value="HTH_LacI"/>
</dbReference>
<accession>A0A0G9FE03</accession>
<dbReference type="InterPro" id="IPR001761">
    <property type="entry name" value="Peripla_BP/Lac1_sug-bd_dom"/>
</dbReference>
<feature type="domain" description="HTH lacI-type" evidence="4">
    <location>
        <begin position="2"/>
        <end position="56"/>
    </location>
</feature>
<dbReference type="Proteomes" id="UP000076989">
    <property type="component" value="Unassembled WGS sequence"/>
</dbReference>
<dbReference type="SMART" id="SM00354">
    <property type="entry name" value="HTH_LACI"/>
    <property type="match status" value="1"/>
</dbReference>
<dbReference type="Gene3D" id="1.10.260.40">
    <property type="entry name" value="lambda repressor-like DNA-binding domains"/>
    <property type="match status" value="1"/>
</dbReference>